<evidence type="ECO:0000313" key="1">
    <source>
        <dbReference type="EMBL" id="MCK8493786.1"/>
    </source>
</evidence>
<protein>
    <submittedName>
        <fullName evidence="1">Uncharacterized protein</fullName>
    </submittedName>
</protein>
<dbReference type="RefSeq" id="WP_248478407.1">
    <property type="nucleotide sequence ID" value="NZ_JALPRF010000003.1"/>
</dbReference>
<dbReference type="EMBL" id="JALPRF010000003">
    <property type="protein sequence ID" value="MCK8493786.1"/>
    <property type="molecule type" value="Genomic_DNA"/>
</dbReference>
<gene>
    <name evidence="1" type="ORF">M0L20_18110</name>
</gene>
<accession>A0ABT0HNP1</accession>
<reference evidence="1 2" key="1">
    <citation type="submission" date="2022-04" db="EMBL/GenBank/DDBJ databases">
        <title>Spirosoma sp. strain RP8 genome sequencing and assembly.</title>
        <authorList>
            <person name="Jung Y."/>
        </authorList>
    </citation>
    <scope>NUCLEOTIDE SEQUENCE [LARGE SCALE GENOMIC DNA]</scope>
    <source>
        <strain evidence="1 2">RP8</strain>
    </source>
</reference>
<comment type="caution">
    <text evidence="1">The sequence shown here is derived from an EMBL/GenBank/DDBJ whole genome shotgun (WGS) entry which is preliminary data.</text>
</comment>
<dbReference type="Proteomes" id="UP001202180">
    <property type="component" value="Unassembled WGS sequence"/>
</dbReference>
<keyword evidence="2" id="KW-1185">Reference proteome</keyword>
<proteinExistence type="predicted"/>
<sequence>MAKSTTKKIKLLCAPDVSFSIGDESFRADALTVEQAEAVAAQYPGQYLEVVEDKVKGTETES</sequence>
<name>A0ABT0HNP1_9BACT</name>
<organism evidence="1 2">
    <name type="scientific">Spirosoma liriopis</name>
    <dbReference type="NCBI Taxonomy" id="2937440"/>
    <lineage>
        <taxon>Bacteria</taxon>
        <taxon>Pseudomonadati</taxon>
        <taxon>Bacteroidota</taxon>
        <taxon>Cytophagia</taxon>
        <taxon>Cytophagales</taxon>
        <taxon>Cytophagaceae</taxon>
        <taxon>Spirosoma</taxon>
    </lineage>
</organism>
<evidence type="ECO:0000313" key="2">
    <source>
        <dbReference type="Proteomes" id="UP001202180"/>
    </source>
</evidence>